<proteinExistence type="predicted"/>
<reference evidence="3" key="1">
    <citation type="submission" date="2014-02" db="EMBL/GenBank/DDBJ databases">
        <title>The Genome Sequence of Trichophyton rubrum (morphotype fischeri) CBS 288.86.</title>
        <authorList>
            <consortium name="The Broad Institute Genomics Platform"/>
            <person name="Cuomo C.A."/>
            <person name="White T.C."/>
            <person name="Graser Y."/>
            <person name="Martinez-Rossi N."/>
            <person name="Heitman J."/>
            <person name="Young S.K."/>
            <person name="Zeng Q."/>
            <person name="Gargeya S."/>
            <person name="Abouelleil A."/>
            <person name="Alvarado L."/>
            <person name="Chapman S.B."/>
            <person name="Gainer-Dewar J."/>
            <person name="Goldberg J."/>
            <person name="Griggs A."/>
            <person name="Gujja S."/>
            <person name="Hansen M."/>
            <person name="Howarth C."/>
            <person name="Imamovic A."/>
            <person name="Larimer J."/>
            <person name="Martinez D."/>
            <person name="Murphy C."/>
            <person name="Pearson M.D."/>
            <person name="Persinoti G."/>
            <person name="Poon T."/>
            <person name="Priest M."/>
            <person name="Roberts A.D."/>
            <person name="Saif S."/>
            <person name="Shea T.D."/>
            <person name="Sykes S.N."/>
            <person name="Wortman J."/>
            <person name="Nusbaum C."/>
            <person name="Birren B."/>
        </authorList>
    </citation>
    <scope>NUCLEOTIDE SEQUENCE [LARGE SCALE GENOMIC DNA]</scope>
    <source>
        <strain evidence="3">CBS 288.86</strain>
    </source>
</reference>
<dbReference type="OrthoDB" id="2015447at2759"/>
<dbReference type="InterPro" id="IPR021858">
    <property type="entry name" value="Fun_TF"/>
</dbReference>
<name>A0A022WAZ8_TRIRU</name>
<dbReference type="AlphaFoldDB" id="A0A022WAZ8"/>
<evidence type="ECO:0000256" key="1">
    <source>
        <dbReference type="ARBA" id="ARBA00004123"/>
    </source>
</evidence>
<evidence type="ECO:0008006" key="4">
    <source>
        <dbReference type="Google" id="ProtNLM"/>
    </source>
</evidence>
<dbReference type="HOGENOM" id="CLU_028540_2_0_1"/>
<dbReference type="Proteomes" id="UP000023758">
    <property type="component" value="Unassembled WGS sequence"/>
</dbReference>
<dbReference type="EMBL" id="KK207749">
    <property type="protein sequence ID" value="EZF55580.1"/>
    <property type="molecule type" value="Genomic_DNA"/>
</dbReference>
<dbReference type="PANTHER" id="PTHR37534:SF46">
    <property type="entry name" value="ZN(II)2CYS6 TRANSCRIPTION FACTOR (EUROFUNG)"/>
    <property type="match status" value="1"/>
</dbReference>
<dbReference type="GO" id="GO:0005634">
    <property type="term" value="C:nucleus"/>
    <property type="evidence" value="ECO:0007669"/>
    <property type="project" value="UniProtKB-SubCell"/>
</dbReference>
<accession>A0A022WAZ8</accession>
<dbReference type="Pfam" id="PF11951">
    <property type="entry name" value="Fungal_trans_2"/>
    <property type="match status" value="1"/>
</dbReference>
<protein>
    <recommendedName>
        <fullName evidence="4">Transcription factor domain-containing protein</fullName>
    </recommendedName>
</protein>
<sequence length="498" mass="57096">MRLSWQPAFSLFRKPVRRRRARKVERGLLRDTEKPQQFEFIFEHSIIESETADTPLTTNFTLSGVPVEHITNGQSQDKESIEEIAPYAETPFETYGNESPVIQGEEASHNLDLIDRPAEPHQHQNNGKNPYTVLLLTESTADRQLQPCKKSTGTFDRRLSPLLLDRGSLHSFLEFCKIPLTSDLRINPFRYRKDLEPEPTFLVHAVMALAGHYVHSASTQDHRHAAFQLIREKLGSYNNTEDVYSMLDAVIILFSLDETQSAFGNWNTHLLGVYGLLEACDGIGIWAASTRATAQVAILTWWWDAITCLVSREDCVFPYAYSKAVLSKHDGQEWDYFGLCGYPLSLVHIIMQSARLCAEKRKSSSMQCATFDTIILEIEQLLESWDHTSPATAIQDEKVFQWKLGSSVPLPILYRARAITDHVFACRDISMVSRRALLPLFFAGCELRDQSLRSKIVEFCCIWDRRIRYHMFSNTIPLLEEVWVEQAVKGFENVWWGQ</sequence>
<gene>
    <name evidence="3" type="ORF">H103_01957</name>
</gene>
<keyword evidence="2" id="KW-0539">Nucleus</keyword>
<organism evidence="3">
    <name type="scientific">Trichophyton rubrum CBS 288.86</name>
    <dbReference type="NCBI Taxonomy" id="1215330"/>
    <lineage>
        <taxon>Eukaryota</taxon>
        <taxon>Fungi</taxon>
        <taxon>Dikarya</taxon>
        <taxon>Ascomycota</taxon>
        <taxon>Pezizomycotina</taxon>
        <taxon>Eurotiomycetes</taxon>
        <taxon>Eurotiomycetidae</taxon>
        <taxon>Onygenales</taxon>
        <taxon>Arthrodermataceae</taxon>
        <taxon>Trichophyton</taxon>
    </lineage>
</organism>
<evidence type="ECO:0000313" key="3">
    <source>
        <dbReference type="EMBL" id="EZF55580.1"/>
    </source>
</evidence>
<comment type="subcellular location">
    <subcellularLocation>
        <location evidence="1">Nucleus</location>
    </subcellularLocation>
</comment>
<dbReference type="PANTHER" id="PTHR37534">
    <property type="entry name" value="TRANSCRIPTIONAL ACTIVATOR PROTEIN UGA3"/>
    <property type="match status" value="1"/>
</dbReference>
<evidence type="ECO:0000256" key="2">
    <source>
        <dbReference type="ARBA" id="ARBA00023242"/>
    </source>
</evidence>